<dbReference type="PROSITE" id="PS00570">
    <property type="entry name" value="RING_HYDROXYL_ALPHA"/>
    <property type="match status" value="1"/>
</dbReference>
<keyword evidence="5" id="KW-0560">Oxidoreductase</keyword>
<dbReference type="Pfam" id="PF00848">
    <property type="entry name" value="Ring_hydroxyl_A"/>
    <property type="match status" value="1"/>
</dbReference>
<evidence type="ECO:0000256" key="2">
    <source>
        <dbReference type="ARBA" id="ARBA00008751"/>
    </source>
</evidence>
<evidence type="ECO:0000256" key="3">
    <source>
        <dbReference type="ARBA" id="ARBA00022714"/>
    </source>
</evidence>
<evidence type="ECO:0000256" key="6">
    <source>
        <dbReference type="ARBA" id="ARBA00023004"/>
    </source>
</evidence>
<dbReference type="Pfam" id="PF00355">
    <property type="entry name" value="Rieske"/>
    <property type="match status" value="1"/>
</dbReference>
<dbReference type="AlphaFoldDB" id="A0A0D6I696"/>
<name>A0A0D6I696_ALCXX</name>
<dbReference type="EMBL" id="JAPZVI010000010">
    <property type="protein sequence ID" value="MCZ8402761.1"/>
    <property type="molecule type" value="Genomic_DNA"/>
</dbReference>
<dbReference type="PANTHER" id="PTHR43756">
    <property type="entry name" value="CHOLINE MONOOXYGENASE, CHLOROPLASTIC"/>
    <property type="match status" value="1"/>
</dbReference>
<reference evidence="9" key="1">
    <citation type="submission" date="2022-12" db="EMBL/GenBank/DDBJ databases">
        <authorList>
            <person name="Voronina O.L."/>
            <person name="Kunda M.S."/>
            <person name="Ryzhova N."/>
            <person name="Aksenova E.I."/>
        </authorList>
    </citation>
    <scope>NUCLEOTIDE SEQUENCE</scope>
    <source>
        <strain evidence="9">SCCH136:Ach223948</strain>
    </source>
</reference>
<dbReference type="GO" id="GO:0005506">
    <property type="term" value="F:iron ion binding"/>
    <property type="evidence" value="ECO:0007669"/>
    <property type="project" value="InterPro"/>
</dbReference>
<keyword evidence="9" id="KW-0223">Dioxygenase</keyword>
<gene>
    <name evidence="9" type="ORF">O9570_15015</name>
</gene>
<keyword evidence="8" id="KW-0520">NAD</keyword>
<dbReference type="InterPro" id="IPR015881">
    <property type="entry name" value="ARHD_Rieske_2Fe_2S"/>
</dbReference>
<evidence type="ECO:0000256" key="5">
    <source>
        <dbReference type="ARBA" id="ARBA00023002"/>
    </source>
</evidence>
<proteinExistence type="inferred from homology"/>
<dbReference type="InterPro" id="IPR015879">
    <property type="entry name" value="Ring_hydroxy_dOase_asu_C_dom"/>
</dbReference>
<dbReference type="eggNOG" id="COG4638">
    <property type="taxonomic scope" value="Bacteria"/>
</dbReference>
<evidence type="ECO:0000256" key="1">
    <source>
        <dbReference type="ARBA" id="ARBA00001962"/>
    </source>
</evidence>
<evidence type="ECO:0000313" key="10">
    <source>
        <dbReference type="Proteomes" id="UP001141992"/>
    </source>
</evidence>
<dbReference type="GO" id="GO:0051537">
    <property type="term" value="F:2 iron, 2 sulfur cluster binding"/>
    <property type="evidence" value="ECO:0007669"/>
    <property type="project" value="UniProtKB-KW"/>
</dbReference>
<dbReference type="Gene3D" id="3.90.380.10">
    <property type="entry name" value="Naphthalene 1,2-dioxygenase Alpha Subunit, Chain A, domain 1"/>
    <property type="match status" value="1"/>
</dbReference>
<dbReference type="InterPro" id="IPR036922">
    <property type="entry name" value="Rieske_2Fe-2S_sf"/>
</dbReference>
<dbReference type="KEGG" id="axx:ERS451415_04102"/>
<keyword evidence="6" id="KW-0408">Iron</keyword>
<dbReference type="Proteomes" id="UP001141992">
    <property type="component" value="Unassembled WGS sequence"/>
</dbReference>
<dbReference type="Gene3D" id="2.102.10.10">
    <property type="entry name" value="Rieske [2Fe-2S] iron-sulphur domain"/>
    <property type="match status" value="1"/>
</dbReference>
<dbReference type="SUPFAM" id="SSF55961">
    <property type="entry name" value="Bet v1-like"/>
    <property type="match status" value="1"/>
</dbReference>
<protein>
    <submittedName>
        <fullName evidence="9">Aromatic ring-hydroxylating dioxygenase subunit alpha</fullName>
    </submittedName>
</protein>
<keyword evidence="3" id="KW-0001">2Fe-2S</keyword>
<dbReference type="PROSITE" id="PS51296">
    <property type="entry name" value="RIESKE"/>
    <property type="match status" value="1"/>
</dbReference>
<comment type="similarity">
    <text evidence="2">Belongs to the bacterial ring-hydroxylating dioxygenase alpha subunit family.</text>
</comment>
<keyword evidence="7" id="KW-0411">Iron-sulfur</keyword>
<dbReference type="GeneID" id="75277962"/>
<evidence type="ECO:0000256" key="8">
    <source>
        <dbReference type="ARBA" id="ARBA00023027"/>
    </source>
</evidence>
<keyword evidence="4" id="KW-0479">Metal-binding</keyword>
<accession>A0A0D6I696</accession>
<evidence type="ECO:0000256" key="4">
    <source>
        <dbReference type="ARBA" id="ARBA00022723"/>
    </source>
</evidence>
<evidence type="ECO:0000256" key="7">
    <source>
        <dbReference type="ARBA" id="ARBA00023014"/>
    </source>
</evidence>
<dbReference type="PRINTS" id="PR00090">
    <property type="entry name" value="RNGDIOXGNASE"/>
</dbReference>
<comment type="cofactor">
    <cofactor evidence="1">
        <name>Fe cation</name>
        <dbReference type="ChEBI" id="CHEBI:24875"/>
    </cofactor>
</comment>
<organism evidence="9 10">
    <name type="scientific">Alcaligenes xylosoxydans xylosoxydans</name>
    <name type="common">Achromobacter xylosoxidans</name>
    <dbReference type="NCBI Taxonomy" id="85698"/>
    <lineage>
        <taxon>Bacteria</taxon>
        <taxon>Pseudomonadati</taxon>
        <taxon>Pseudomonadota</taxon>
        <taxon>Betaproteobacteria</taxon>
        <taxon>Burkholderiales</taxon>
        <taxon>Alcaligenaceae</taxon>
        <taxon>Achromobacter</taxon>
    </lineage>
</organism>
<dbReference type="InterPro" id="IPR017941">
    <property type="entry name" value="Rieske_2Fe-2S"/>
</dbReference>
<dbReference type="GO" id="GO:0051213">
    <property type="term" value="F:dioxygenase activity"/>
    <property type="evidence" value="ECO:0007669"/>
    <property type="project" value="UniProtKB-KW"/>
</dbReference>
<comment type="caution">
    <text evidence="9">The sequence shown here is derived from an EMBL/GenBank/DDBJ whole genome shotgun (WGS) entry which is preliminary data.</text>
</comment>
<dbReference type="CDD" id="cd03469">
    <property type="entry name" value="Rieske_RO_Alpha_N"/>
    <property type="match status" value="1"/>
</dbReference>
<dbReference type="InterPro" id="IPR001663">
    <property type="entry name" value="Rng_hydr_dOase-A"/>
</dbReference>
<dbReference type="PANTHER" id="PTHR43756:SF5">
    <property type="entry name" value="CHOLINE MONOOXYGENASE, CHLOROPLASTIC"/>
    <property type="match status" value="1"/>
</dbReference>
<dbReference type="SUPFAM" id="SSF50022">
    <property type="entry name" value="ISP domain"/>
    <property type="match status" value="1"/>
</dbReference>
<sequence>MKHATQVETLRKMFKLREVDRDEDMLGRVVQVPASVYMDNAVLERELETAFRDYPLVVGASTQVREPGSYLLSPWDRLPFVVVRDKGGALRAFLNVCRHRGARLVSGNEKELKFFTCPFHGWVYGLDGELKGVTKPYNFPDLDCGKHKLVELAVTERSGLVWLHPTPGATIDLDASLGADMSEEIAGFKLDELSLHSRKVSTLNANWKLLLKTYLERYHVPILHKNTIGPVFEKGVIAHFEHGLHIRIAAAKTNLMDAAAADPQSWRILDYASVFYTLFPNTFLINHANIVSLNSFYPIAPDKTIWTHDMLYREADYAGEEGQATLAQRFGNIDAVFHREDFGIVEGVQAGLHCGANPQHTLGLEEGLLGMFQHNIDRVTA</sequence>
<evidence type="ECO:0000313" key="9">
    <source>
        <dbReference type="EMBL" id="MCZ8402761.1"/>
    </source>
</evidence>
<dbReference type="RefSeq" id="WP_006385414.1">
    <property type="nucleotide sequence ID" value="NZ_CABIYZ010000004.1"/>
</dbReference>